<organism evidence="1 2">
    <name type="scientific">Oesophagostomum dentatum</name>
    <name type="common">Nodular worm</name>
    <dbReference type="NCBI Taxonomy" id="61180"/>
    <lineage>
        <taxon>Eukaryota</taxon>
        <taxon>Metazoa</taxon>
        <taxon>Ecdysozoa</taxon>
        <taxon>Nematoda</taxon>
        <taxon>Chromadorea</taxon>
        <taxon>Rhabditida</taxon>
        <taxon>Rhabditina</taxon>
        <taxon>Rhabditomorpha</taxon>
        <taxon>Strongyloidea</taxon>
        <taxon>Strongylidae</taxon>
        <taxon>Oesophagostomum</taxon>
    </lineage>
</organism>
<dbReference type="AlphaFoldDB" id="A0A0B1T0U5"/>
<evidence type="ECO:0000313" key="2">
    <source>
        <dbReference type="Proteomes" id="UP000053660"/>
    </source>
</evidence>
<dbReference type="Proteomes" id="UP000053660">
    <property type="component" value="Unassembled WGS sequence"/>
</dbReference>
<reference evidence="1 2" key="1">
    <citation type="submission" date="2014-03" db="EMBL/GenBank/DDBJ databases">
        <title>Draft genome of the hookworm Oesophagostomum dentatum.</title>
        <authorList>
            <person name="Mitreva M."/>
        </authorList>
    </citation>
    <scope>NUCLEOTIDE SEQUENCE [LARGE SCALE GENOMIC DNA]</scope>
    <source>
        <strain evidence="1 2">OD-Hann</strain>
    </source>
</reference>
<proteinExistence type="predicted"/>
<keyword evidence="2" id="KW-1185">Reference proteome</keyword>
<sequence>MTTARMKKMIVRRKEVIAVAATVRTRKKKWT</sequence>
<evidence type="ECO:0000313" key="1">
    <source>
        <dbReference type="EMBL" id="KHJ89771.1"/>
    </source>
</evidence>
<protein>
    <submittedName>
        <fullName evidence="1">Uncharacterized protein</fullName>
    </submittedName>
</protein>
<gene>
    <name evidence="1" type="ORF">OESDEN_10397</name>
</gene>
<name>A0A0B1T0U5_OESDE</name>
<accession>A0A0B1T0U5</accession>
<dbReference type="EMBL" id="KN553789">
    <property type="protein sequence ID" value="KHJ89771.1"/>
    <property type="molecule type" value="Genomic_DNA"/>
</dbReference>